<name>A0A0N4VCE3_ENTVE</name>
<dbReference type="EMBL" id="UXUI01009059">
    <property type="protein sequence ID" value="VDD92968.1"/>
    <property type="molecule type" value="Genomic_DNA"/>
</dbReference>
<protein>
    <submittedName>
        <fullName evidence="1 3">Uncharacterized protein</fullName>
    </submittedName>
</protein>
<evidence type="ECO:0000313" key="2">
    <source>
        <dbReference type="Proteomes" id="UP000274131"/>
    </source>
</evidence>
<accession>A0A0N4VCE3</accession>
<reference evidence="1 2" key="2">
    <citation type="submission" date="2018-10" db="EMBL/GenBank/DDBJ databases">
        <authorList>
            <consortium name="Pathogen Informatics"/>
        </authorList>
    </citation>
    <scope>NUCLEOTIDE SEQUENCE [LARGE SCALE GENOMIC DNA]</scope>
</reference>
<organism evidence="3">
    <name type="scientific">Enterobius vermicularis</name>
    <name type="common">Human pinworm</name>
    <dbReference type="NCBI Taxonomy" id="51028"/>
    <lineage>
        <taxon>Eukaryota</taxon>
        <taxon>Metazoa</taxon>
        <taxon>Ecdysozoa</taxon>
        <taxon>Nematoda</taxon>
        <taxon>Chromadorea</taxon>
        <taxon>Rhabditida</taxon>
        <taxon>Spirurina</taxon>
        <taxon>Oxyuridomorpha</taxon>
        <taxon>Oxyuroidea</taxon>
        <taxon>Oxyuridae</taxon>
        <taxon>Enterobius</taxon>
    </lineage>
</organism>
<dbReference type="AlphaFoldDB" id="A0A0N4VCE3"/>
<reference evidence="3" key="1">
    <citation type="submission" date="2017-02" db="UniProtKB">
        <authorList>
            <consortium name="WormBaseParasite"/>
        </authorList>
    </citation>
    <scope>IDENTIFICATION</scope>
</reference>
<gene>
    <name evidence="1" type="ORF">EVEC_LOCUS7719</name>
</gene>
<dbReference type="WBParaSite" id="EVEC_0000823501-mRNA-1">
    <property type="protein sequence ID" value="EVEC_0000823501-mRNA-1"/>
    <property type="gene ID" value="EVEC_0000823501"/>
</dbReference>
<keyword evidence="2" id="KW-1185">Reference proteome</keyword>
<dbReference type="Proteomes" id="UP000274131">
    <property type="component" value="Unassembled WGS sequence"/>
</dbReference>
<evidence type="ECO:0000313" key="3">
    <source>
        <dbReference type="WBParaSite" id="EVEC_0000823501-mRNA-1"/>
    </source>
</evidence>
<evidence type="ECO:0000313" key="1">
    <source>
        <dbReference type="EMBL" id="VDD92968.1"/>
    </source>
</evidence>
<proteinExistence type="predicted"/>
<sequence>MDILRSGLHVMFMTGGWLEKTFFAQTNGSLSAYHSDLLSRRVSAIGVNQLVVQEPKLVSNNCIKPESSSLNI</sequence>